<dbReference type="Proteomes" id="UP000649617">
    <property type="component" value="Unassembled WGS sequence"/>
</dbReference>
<organism evidence="2 3">
    <name type="scientific">Symbiodinium pilosum</name>
    <name type="common">Dinoflagellate</name>
    <dbReference type="NCBI Taxonomy" id="2952"/>
    <lineage>
        <taxon>Eukaryota</taxon>
        <taxon>Sar</taxon>
        <taxon>Alveolata</taxon>
        <taxon>Dinophyceae</taxon>
        <taxon>Suessiales</taxon>
        <taxon>Symbiodiniaceae</taxon>
        <taxon>Symbiodinium</taxon>
    </lineage>
</organism>
<proteinExistence type="predicted"/>
<name>A0A812M8H5_SYMPI</name>
<feature type="non-terminal residue" evidence="2">
    <location>
        <position position="50"/>
    </location>
</feature>
<sequence length="50" mass="5415">MTLASLRSSCLLAYRLTHSYLARAPHIKRGLHSYPSSPHLAYSTGDDAAG</sequence>
<dbReference type="AlphaFoldDB" id="A0A812M8H5"/>
<protein>
    <submittedName>
        <fullName evidence="2">Uncharacterized protein</fullName>
    </submittedName>
</protein>
<reference evidence="2" key="1">
    <citation type="submission" date="2021-02" db="EMBL/GenBank/DDBJ databases">
        <authorList>
            <person name="Dougan E. K."/>
            <person name="Rhodes N."/>
            <person name="Thang M."/>
            <person name="Chan C."/>
        </authorList>
    </citation>
    <scope>NUCLEOTIDE SEQUENCE</scope>
</reference>
<feature type="region of interest" description="Disordered" evidence="1">
    <location>
        <begin position="30"/>
        <end position="50"/>
    </location>
</feature>
<accession>A0A812M8H5</accession>
<keyword evidence="3" id="KW-1185">Reference proteome</keyword>
<evidence type="ECO:0000313" key="3">
    <source>
        <dbReference type="Proteomes" id="UP000649617"/>
    </source>
</evidence>
<evidence type="ECO:0000256" key="1">
    <source>
        <dbReference type="SAM" id="MobiDB-lite"/>
    </source>
</evidence>
<evidence type="ECO:0000313" key="2">
    <source>
        <dbReference type="EMBL" id="CAE7258761.1"/>
    </source>
</evidence>
<comment type="caution">
    <text evidence="2">The sequence shown here is derived from an EMBL/GenBank/DDBJ whole genome shotgun (WGS) entry which is preliminary data.</text>
</comment>
<dbReference type="EMBL" id="CAJNIZ010007542">
    <property type="protein sequence ID" value="CAE7258761.1"/>
    <property type="molecule type" value="Genomic_DNA"/>
</dbReference>
<gene>
    <name evidence="2" type="ORF">SPIL2461_LOCUS5350</name>
</gene>